<gene>
    <name evidence="1" type="ORF">GCM10011501_23640</name>
</gene>
<protein>
    <recommendedName>
        <fullName evidence="3">Proline--tRNA ligase</fullName>
    </recommendedName>
</protein>
<dbReference type="Proteomes" id="UP000626370">
    <property type="component" value="Unassembled WGS sequence"/>
</dbReference>
<dbReference type="PANTHER" id="PTHR42753">
    <property type="entry name" value="MITOCHONDRIAL RIBOSOME PROTEIN L39/PROLYL-TRNA LIGASE FAMILY MEMBER"/>
    <property type="match status" value="1"/>
</dbReference>
<dbReference type="SUPFAM" id="SSF55681">
    <property type="entry name" value="Class II aaRS and biotin synthetases"/>
    <property type="match status" value="1"/>
</dbReference>
<dbReference type="EMBL" id="BNAH01000009">
    <property type="protein sequence ID" value="GHE93523.1"/>
    <property type="molecule type" value="Genomic_DNA"/>
</dbReference>
<proteinExistence type="predicted"/>
<keyword evidence="2" id="KW-1185">Reference proteome</keyword>
<accession>A0ABQ3IUQ2</accession>
<dbReference type="PANTHER" id="PTHR42753:SF2">
    <property type="entry name" value="PROLINE--TRNA LIGASE"/>
    <property type="match status" value="1"/>
</dbReference>
<sequence>MRTTKYLITTQKATSNDADVISHQLMLRARKLSSGLYTWLPTGLRVLRKVENTIREEMYNIGIIKALMSLVQPSDL</sequence>
<dbReference type="Gene3D" id="3.30.930.10">
    <property type="entry name" value="Bira Bifunctional Protein, Domain 2"/>
    <property type="match status" value="1"/>
</dbReference>
<comment type="caution">
    <text evidence="1">The sequence shown here is derived from an EMBL/GenBank/DDBJ whole genome shotgun (WGS) entry which is preliminary data.</text>
</comment>
<dbReference type="InterPro" id="IPR045864">
    <property type="entry name" value="aa-tRNA-synth_II/BPL/LPL"/>
</dbReference>
<evidence type="ECO:0000313" key="1">
    <source>
        <dbReference type="EMBL" id="GHE93523.1"/>
    </source>
</evidence>
<evidence type="ECO:0000313" key="2">
    <source>
        <dbReference type="Proteomes" id="UP000626370"/>
    </source>
</evidence>
<organism evidence="1 2">
    <name type="scientific">Thalassotalea profundi</name>
    <dbReference type="NCBI Taxonomy" id="2036687"/>
    <lineage>
        <taxon>Bacteria</taxon>
        <taxon>Pseudomonadati</taxon>
        <taxon>Pseudomonadota</taxon>
        <taxon>Gammaproteobacteria</taxon>
        <taxon>Alteromonadales</taxon>
        <taxon>Colwelliaceae</taxon>
        <taxon>Thalassotalea</taxon>
    </lineage>
</organism>
<evidence type="ECO:0008006" key="3">
    <source>
        <dbReference type="Google" id="ProtNLM"/>
    </source>
</evidence>
<dbReference type="InterPro" id="IPR050062">
    <property type="entry name" value="Pro-tRNA_synthetase"/>
</dbReference>
<reference evidence="2" key="1">
    <citation type="journal article" date="2019" name="Int. J. Syst. Evol. Microbiol.">
        <title>The Global Catalogue of Microorganisms (GCM) 10K type strain sequencing project: providing services to taxonomists for standard genome sequencing and annotation.</title>
        <authorList>
            <consortium name="The Broad Institute Genomics Platform"/>
            <consortium name="The Broad Institute Genome Sequencing Center for Infectious Disease"/>
            <person name="Wu L."/>
            <person name="Ma J."/>
        </authorList>
    </citation>
    <scope>NUCLEOTIDE SEQUENCE [LARGE SCALE GENOMIC DNA]</scope>
    <source>
        <strain evidence="2">CGMCC 1.15922</strain>
    </source>
</reference>
<name>A0ABQ3IUQ2_9GAMM</name>